<dbReference type="InParanoid" id="A0A286UDU9"/>
<dbReference type="Proteomes" id="UP000217199">
    <property type="component" value="Unassembled WGS sequence"/>
</dbReference>
<feature type="region of interest" description="Disordered" evidence="1">
    <location>
        <begin position="370"/>
        <end position="391"/>
    </location>
</feature>
<feature type="compositionally biased region" description="Basic and acidic residues" evidence="1">
    <location>
        <begin position="376"/>
        <end position="391"/>
    </location>
</feature>
<accession>A0A286UDU9</accession>
<evidence type="ECO:0000313" key="2">
    <source>
        <dbReference type="EMBL" id="PAV17802.1"/>
    </source>
</evidence>
<organism evidence="2 3">
    <name type="scientific">Pyrrhoderma noxium</name>
    <dbReference type="NCBI Taxonomy" id="2282107"/>
    <lineage>
        <taxon>Eukaryota</taxon>
        <taxon>Fungi</taxon>
        <taxon>Dikarya</taxon>
        <taxon>Basidiomycota</taxon>
        <taxon>Agaricomycotina</taxon>
        <taxon>Agaricomycetes</taxon>
        <taxon>Hymenochaetales</taxon>
        <taxon>Hymenochaetaceae</taxon>
        <taxon>Pyrrhoderma</taxon>
    </lineage>
</organism>
<feature type="compositionally biased region" description="Basic and acidic residues" evidence="1">
    <location>
        <begin position="325"/>
        <end position="334"/>
    </location>
</feature>
<reference evidence="2 3" key="1">
    <citation type="journal article" date="2017" name="Mol. Ecol.">
        <title>Comparative and population genomic landscape of Phellinus noxius: A hypervariable fungus causing root rot in trees.</title>
        <authorList>
            <person name="Chung C.L."/>
            <person name="Lee T.J."/>
            <person name="Akiba M."/>
            <person name="Lee H.H."/>
            <person name="Kuo T.H."/>
            <person name="Liu D."/>
            <person name="Ke H.M."/>
            <person name="Yokoi T."/>
            <person name="Roa M.B."/>
            <person name="Lu M.J."/>
            <person name="Chang Y.Y."/>
            <person name="Ann P.J."/>
            <person name="Tsai J.N."/>
            <person name="Chen C.Y."/>
            <person name="Tzean S.S."/>
            <person name="Ota Y."/>
            <person name="Hattori T."/>
            <person name="Sahashi N."/>
            <person name="Liou R.F."/>
            <person name="Kikuchi T."/>
            <person name="Tsai I.J."/>
        </authorList>
    </citation>
    <scope>NUCLEOTIDE SEQUENCE [LARGE SCALE GENOMIC DNA]</scope>
    <source>
        <strain evidence="2 3">FFPRI411160</strain>
    </source>
</reference>
<keyword evidence="3" id="KW-1185">Reference proteome</keyword>
<comment type="caution">
    <text evidence="2">The sequence shown here is derived from an EMBL/GenBank/DDBJ whole genome shotgun (WGS) entry which is preliminary data.</text>
</comment>
<sequence>MTLGNAVVIHKYTPSSEPPLDRDDLIKQGQDLVEAVEDLTRWRSIRLPSPNGEDGDHSSSTDKSSAVMSPGKLNIYATGLEDIIGSSNLEPFQGTDFSYLLNEYYQGEPKIIENPIVSSNPLDRPRKRKPESVDGSEAGIPKRRRLDRISLHDLIPLPHHFSYPISPVQGAGEEIMKRFPPFSKAPLIARAPYTSENLQKYLRDPYARAGWIVPVHGDLPWTEATFAVMDHRIQEIQDETTNFKPHDSKVNLFNDDHKMVPIMWTPEIFNCFWFDLIEIRKKNTLGAITLSFRSPPVHFTEKEESSFEKTEDLIRIPPPNDSGDLSDKSEGQPRSLKDCSYVKISCDAKLALYVRAVLDAWRTEVDSIDDNTSEETAPRARPHDTDLPKDLNKKKKIRPILGARLILVDEVGCAIGIC</sequence>
<feature type="region of interest" description="Disordered" evidence="1">
    <location>
        <begin position="115"/>
        <end position="141"/>
    </location>
</feature>
<feature type="region of interest" description="Disordered" evidence="1">
    <location>
        <begin position="301"/>
        <end position="334"/>
    </location>
</feature>
<evidence type="ECO:0000256" key="1">
    <source>
        <dbReference type="SAM" id="MobiDB-lite"/>
    </source>
</evidence>
<dbReference type="STRING" id="2282107.A0A286UDU9"/>
<dbReference type="OrthoDB" id="3143319at2759"/>
<gene>
    <name evidence="2" type="ORF">PNOK_0628800</name>
</gene>
<feature type="compositionally biased region" description="Basic and acidic residues" evidence="1">
    <location>
        <begin position="301"/>
        <end position="314"/>
    </location>
</feature>
<name>A0A286UDU9_9AGAM</name>
<dbReference type="AlphaFoldDB" id="A0A286UDU9"/>
<proteinExistence type="predicted"/>
<feature type="region of interest" description="Disordered" evidence="1">
    <location>
        <begin position="44"/>
        <end position="67"/>
    </location>
</feature>
<protein>
    <submittedName>
        <fullName evidence="2">Uncharacterized protein</fullName>
    </submittedName>
</protein>
<dbReference type="EMBL" id="NBII01000006">
    <property type="protein sequence ID" value="PAV17802.1"/>
    <property type="molecule type" value="Genomic_DNA"/>
</dbReference>
<evidence type="ECO:0000313" key="3">
    <source>
        <dbReference type="Proteomes" id="UP000217199"/>
    </source>
</evidence>